<feature type="compositionally biased region" description="Basic and acidic residues" evidence="1">
    <location>
        <begin position="121"/>
        <end position="133"/>
    </location>
</feature>
<proteinExistence type="predicted"/>
<evidence type="ECO:0000313" key="2">
    <source>
        <dbReference type="EMBL" id="GEM07866.1"/>
    </source>
</evidence>
<feature type="region of interest" description="Disordered" evidence="1">
    <location>
        <begin position="601"/>
        <end position="628"/>
    </location>
</feature>
<feature type="region of interest" description="Disordered" evidence="1">
    <location>
        <begin position="37"/>
        <end position="133"/>
    </location>
</feature>
<feature type="compositionally biased region" description="Polar residues" evidence="1">
    <location>
        <begin position="482"/>
        <end position="491"/>
    </location>
</feature>
<gene>
    <name evidence="2" type="ORF">Rt10032_c04g1883</name>
</gene>
<evidence type="ECO:0000256" key="1">
    <source>
        <dbReference type="SAM" id="MobiDB-lite"/>
    </source>
</evidence>
<accession>A0A511KD41</accession>
<comment type="caution">
    <text evidence="2">The sequence shown here is derived from an EMBL/GenBank/DDBJ whole genome shotgun (WGS) entry which is preliminary data.</text>
</comment>
<reference evidence="2 3" key="1">
    <citation type="submission" date="2019-07" db="EMBL/GenBank/DDBJ databases">
        <title>Rhodotorula toruloides NBRC10032 genome sequencing.</title>
        <authorList>
            <person name="Shida Y."/>
            <person name="Takaku H."/>
            <person name="Ogasawara W."/>
            <person name="Mori K."/>
        </authorList>
    </citation>
    <scope>NUCLEOTIDE SEQUENCE [LARGE SCALE GENOMIC DNA]</scope>
    <source>
        <strain evidence="2 3">NBRC10032</strain>
    </source>
</reference>
<dbReference type="EMBL" id="BJWK01000004">
    <property type="protein sequence ID" value="GEM07866.1"/>
    <property type="molecule type" value="Genomic_DNA"/>
</dbReference>
<name>A0A511KD41_RHOTO</name>
<organism evidence="2 3">
    <name type="scientific">Rhodotorula toruloides</name>
    <name type="common">Yeast</name>
    <name type="synonym">Rhodosporidium toruloides</name>
    <dbReference type="NCBI Taxonomy" id="5286"/>
    <lineage>
        <taxon>Eukaryota</taxon>
        <taxon>Fungi</taxon>
        <taxon>Dikarya</taxon>
        <taxon>Basidiomycota</taxon>
        <taxon>Pucciniomycotina</taxon>
        <taxon>Microbotryomycetes</taxon>
        <taxon>Sporidiobolales</taxon>
        <taxon>Sporidiobolaceae</taxon>
        <taxon>Rhodotorula</taxon>
    </lineage>
</organism>
<dbReference type="AlphaFoldDB" id="A0A511KD41"/>
<dbReference type="OrthoDB" id="2523761at2759"/>
<feature type="region of interest" description="Disordered" evidence="1">
    <location>
        <begin position="469"/>
        <end position="507"/>
    </location>
</feature>
<protein>
    <submittedName>
        <fullName evidence="2">Proteophosphoglycan ppg4</fullName>
    </submittedName>
</protein>
<evidence type="ECO:0000313" key="3">
    <source>
        <dbReference type="Proteomes" id="UP000321518"/>
    </source>
</evidence>
<dbReference type="Proteomes" id="UP000321518">
    <property type="component" value="Unassembled WGS sequence"/>
</dbReference>
<sequence length="628" mass="68691">MASHKSRSTGRASLCSLNLRLDNLTQDLNEVAGAIQSASSAEAGRSLGVTRKTIKRKPERPEMNAVHGRPVNKRAPTPPLVPPSKRRRMTLAPIAPSRPSSRDDTLDDGAPDKPAAPSVLLDRRRSPESGRMRTIAREANDFPATVQTSQGLLQLPSFMRSQEAPTRRLEEKSPTPPWLAEYVQPKAEFGSLISQPSSARYRPLSSISSRLNMPYEYTAPAAPLRKLPSIDQVPVSYSDACWPASRRTPLPFSTSGRRQSLSPMSASFSPVHPSDIYRAQLAKPMHLFDAGHYGRKPDGDWNLPLSPSYPSLPHEMRTNAGPFQTTSARQAMLLSPPRQPVRTSLNNDSHRFDHGGLSRHSTFDCPQSYTPRPQAPFSHGFVTPPRLTNTFGWREPVCPPSPAVAFAPTSDDSLPQADPSEVPRFWRKAPLMALPSQPPPPQPGRARYAALLEREAASQVVHRALAGSETFVESQHQRESHSNLIHSTSSLPPSPQHSHGALSPTQQPERLQVDKPVTTHVVKQVEQVIAPATLGVDPQLLSGFAPSHVEDSQATDCSYEESQQSIRAEPVFPQATPTWDFLGSAADLRLALLSGEDAKKDVDANEQDGEGGFAIYQDSLGEDPIEEA</sequence>